<dbReference type="Gene3D" id="1.10.10.10">
    <property type="entry name" value="Winged helix-like DNA-binding domain superfamily/Winged helix DNA-binding domain"/>
    <property type="match status" value="1"/>
</dbReference>
<organism evidence="2 3">
    <name type="scientific">Corynebacterium qintianiae</name>
    <dbReference type="NCBI Taxonomy" id="2709392"/>
    <lineage>
        <taxon>Bacteria</taxon>
        <taxon>Bacillati</taxon>
        <taxon>Actinomycetota</taxon>
        <taxon>Actinomycetes</taxon>
        <taxon>Mycobacteriales</taxon>
        <taxon>Corynebacteriaceae</taxon>
        <taxon>Corynebacterium</taxon>
    </lineage>
</organism>
<dbReference type="Proteomes" id="UP000594586">
    <property type="component" value="Chromosome"/>
</dbReference>
<dbReference type="InterPro" id="IPR027395">
    <property type="entry name" value="WH_DNA-bd_dom"/>
</dbReference>
<dbReference type="InterPro" id="IPR036390">
    <property type="entry name" value="WH_DNA-bd_sf"/>
</dbReference>
<evidence type="ECO:0000259" key="1">
    <source>
        <dbReference type="Pfam" id="PF13601"/>
    </source>
</evidence>
<sequence length="98" mass="10760">MAHPRNELDPVLANPLRFSLLASLSNVVDMTFKELRDHLDTTDSTVSKHSTALEEAGYIRIKKGFVGKTPQTRLSITKTGEQALTHHLATLNHIAQGG</sequence>
<dbReference type="Pfam" id="PF13601">
    <property type="entry name" value="HTH_34"/>
    <property type="match status" value="1"/>
</dbReference>
<dbReference type="InterPro" id="IPR011991">
    <property type="entry name" value="ArsR-like_HTH"/>
</dbReference>
<feature type="domain" description="Winged helix DNA-binding" evidence="1">
    <location>
        <begin position="16"/>
        <end position="94"/>
    </location>
</feature>
<accession>A0A7T0KN12</accession>
<proteinExistence type="predicted"/>
<dbReference type="EMBL" id="CP064955">
    <property type="protein sequence ID" value="QPK83675.1"/>
    <property type="molecule type" value="Genomic_DNA"/>
</dbReference>
<protein>
    <submittedName>
        <fullName evidence="2">Transcriptional regulator</fullName>
    </submittedName>
</protein>
<dbReference type="InterPro" id="IPR036388">
    <property type="entry name" value="WH-like_DNA-bd_sf"/>
</dbReference>
<evidence type="ECO:0000313" key="2">
    <source>
        <dbReference type="EMBL" id="QPK83675.1"/>
    </source>
</evidence>
<dbReference type="KEGG" id="cqn:G7Y29_02370"/>
<keyword evidence="3" id="KW-1185">Reference proteome</keyword>
<dbReference type="PANTHER" id="PTHR37318:SF1">
    <property type="entry name" value="BSL7504 PROTEIN"/>
    <property type="match status" value="1"/>
</dbReference>
<reference evidence="2 3" key="1">
    <citation type="submission" date="2020-11" db="EMBL/GenBank/DDBJ databases">
        <title>Corynebacterium sp. MC1420.</title>
        <authorList>
            <person name="Zhou J."/>
        </authorList>
    </citation>
    <scope>NUCLEOTIDE SEQUENCE [LARGE SCALE GENOMIC DNA]</scope>
    <source>
        <strain evidence="2 3">MC1420</strain>
    </source>
</reference>
<dbReference type="CDD" id="cd00090">
    <property type="entry name" value="HTH_ARSR"/>
    <property type="match status" value="1"/>
</dbReference>
<dbReference type="SUPFAM" id="SSF46785">
    <property type="entry name" value="Winged helix' DNA-binding domain"/>
    <property type="match status" value="1"/>
</dbReference>
<dbReference type="PANTHER" id="PTHR37318">
    <property type="entry name" value="BSL7504 PROTEIN"/>
    <property type="match status" value="1"/>
</dbReference>
<evidence type="ECO:0000313" key="3">
    <source>
        <dbReference type="Proteomes" id="UP000594586"/>
    </source>
</evidence>
<dbReference type="AlphaFoldDB" id="A0A7T0KN12"/>
<name>A0A7T0KN12_9CORY</name>
<dbReference type="RefSeq" id="WP_165005167.1">
    <property type="nucleotide sequence ID" value="NZ_CP064955.1"/>
</dbReference>
<gene>
    <name evidence="2" type="ORF">G7Y29_02370</name>
</gene>